<evidence type="ECO:0000256" key="4">
    <source>
        <dbReference type="ARBA" id="ARBA00023136"/>
    </source>
</evidence>
<dbReference type="InterPro" id="IPR020846">
    <property type="entry name" value="MFS_dom"/>
</dbReference>
<dbReference type="FunFam" id="1.20.1250.20:FF:000249">
    <property type="entry name" value="facilitated trehalose transporter Tret1"/>
    <property type="match status" value="1"/>
</dbReference>
<reference evidence="7" key="1">
    <citation type="submission" date="2015-11" db="EMBL/GenBank/DDBJ databases">
        <title>De novo transcriptome assembly of four potential Pierce s Disease insect vectors from Arizona vineyards.</title>
        <authorList>
            <person name="Tassone E.E."/>
        </authorList>
    </citation>
    <scope>NUCLEOTIDE SEQUENCE</scope>
</reference>
<keyword evidence="4 5" id="KW-0472">Membrane</keyword>
<dbReference type="GO" id="GO:0016020">
    <property type="term" value="C:membrane"/>
    <property type="evidence" value="ECO:0007669"/>
    <property type="project" value="UniProtKB-SubCell"/>
</dbReference>
<protein>
    <recommendedName>
        <fullName evidence="6">Major facilitator superfamily (MFS) profile domain-containing protein</fullName>
    </recommendedName>
</protein>
<dbReference type="AlphaFoldDB" id="A0A1B6KFT6"/>
<feature type="transmembrane region" description="Helical" evidence="5">
    <location>
        <begin position="412"/>
        <end position="433"/>
    </location>
</feature>
<evidence type="ECO:0000256" key="2">
    <source>
        <dbReference type="ARBA" id="ARBA00022692"/>
    </source>
</evidence>
<dbReference type="InterPro" id="IPR005829">
    <property type="entry name" value="Sugar_transporter_CS"/>
</dbReference>
<dbReference type="PANTHER" id="PTHR48021:SF32">
    <property type="entry name" value="FACILITATED TREHALOSE TRANSPORTER TRET1-2 HOMOLOG-LIKE PROTEIN"/>
    <property type="match status" value="1"/>
</dbReference>
<dbReference type="Gene3D" id="1.20.1250.20">
    <property type="entry name" value="MFS general substrate transporter like domains"/>
    <property type="match status" value="1"/>
</dbReference>
<evidence type="ECO:0000256" key="3">
    <source>
        <dbReference type="ARBA" id="ARBA00022989"/>
    </source>
</evidence>
<evidence type="ECO:0000256" key="5">
    <source>
        <dbReference type="SAM" id="Phobius"/>
    </source>
</evidence>
<dbReference type="InterPro" id="IPR005828">
    <property type="entry name" value="MFS_sugar_transport-like"/>
</dbReference>
<feature type="transmembrane region" description="Helical" evidence="5">
    <location>
        <begin position="377"/>
        <end position="400"/>
    </location>
</feature>
<dbReference type="PANTHER" id="PTHR48021">
    <property type="match status" value="1"/>
</dbReference>
<dbReference type="Pfam" id="PF00083">
    <property type="entry name" value="Sugar_tr"/>
    <property type="match status" value="1"/>
</dbReference>
<feature type="transmembrane region" description="Helical" evidence="5">
    <location>
        <begin position="278"/>
        <end position="301"/>
    </location>
</feature>
<gene>
    <name evidence="7" type="ORF">g.17930</name>
</gene>
<dbReference type="GO" id="GO:0022857">
    <property type="term" value="F:transmembrane transporter activity"/>
    <property type="evidence" value="ECO:0007669"/>
    <property type="project" value="InterPro"/>
</dbReference>
<dbReference type="SUPFAM" id="SSF103473">
    <property type="entry name" value="MFS general substrate transporter"/>
    <property type="match status" value="1"/>
</dbReference>
<feature type="transmembrane region" description="Helical" evidence="5">
    <location>
        <begin position="313"/>
        <end position="335"/>
    </location>
</feature>
<dbReference type="InterPro" id="IPR036259">
    <property type="entry name" value="MFS_trans_sf"/>
</dbReference>
<evidence type="ECO:0000259" key="6">
    <source>
        <dbReference type="PROSITE" id="PS50850"/>
    </source>
</evidence>
<dbReference type="PROSITE" id="PS50850">
    <property type="entry name" value="MFS"/>
    <property type="match status" value="1"/>
</dbReference>
<evidence type="ECO:0000256" key="1">
    <source>
        <dbReference type="ARBA" id="ARBA00004141"/>
    </source>
</evidence>
<feature type="transmembrane region" description="Helical" evidence="5">
    <location>
        <begin position="138"/>
        <end position="154"/>
    </location>
</feature>
<sequence length="493" mass="54045">MVVLPIVSTLVKAAGKTMIDNFGDRWTKVKDLGIGKALAATVATHINSVSVGMCQGYSAILLPQLQDPSSPLQVNTEEASWIASLGVITNPLGAILSGLLMEWLGRKKAVQLVSIPFLLGWLTIAFSSNLFILCIGRAITGVAIGMGAACYVYVAEISLPEHRGFLSAFGPIFVSLGVLLVYSFGYLFNWQVASAACAVCAAVSASVMSLIPESPSWLLANSKEKKARQAIVWFRGDTDQASQELADLSEAMRAKKMENEESGSQWSQFLQPCVWKPFLILVTFFVFQEGSGLYIMLYYAVNFFQESGSTMDKYVLCIIVASLRLVMSIVGTLCIKRYNRRTMACVSGLGMALSMGVAGCYEYLYASLDVLDRPLPWLPQLCIVANVCTSMLGMLQLPWIMIGELFPTAVRGIMGGVVSSLAYFFIFVVVKVYPQCLQYMHVHGMMWSFAAISLFVIVFVLLFLPETQGRTLIEIEAQFKGKKEVRKEGEPTP</sequence>
<name>A0A1B6KFT6_9HEMI</name>
<accession>A0A1B6KFT6</accession>
<feature type="domain" description="Major facilitator superfamily (MFS) profile" evidence="6">
    <location>
        <begin position="36"/>
        <end position="468"/>
    </location>
</feature>
<keyword evidence="3 5" id="KW-1133">Transmembrane helix</keyword>
<dbReference type="InterPro" id="IPR050549">
    <property type="entry name" value="MFS_Trehalose_Transporter"/>
</dbReference>
<feature type="transmembrane region" description="Helical" evidence="5">
    <location>
        <begin position="342"/>
        <end position="365"/>
    </location>
</feature>
<dbReference type="PROSITE" id="PS00216">
    <property type="entry name" value="SUGAR_TRANSPORT_1"/>
    <property type="match status" value="1"/>
</dbReference>
<comment type="subcellular location">
    <subcellularLocation>
        <location evidence="1">Membrane</location>
        <topology evidence="1">Multi-pass membrane protein</topology>
    </subcellularLocation>
</comment>
<evidence type="ECO:0000313" key="7">
    <source>
        <dbReference type="EMBL" id="JAT10285.1"/>
    </source>
</evidence>
<feature type="transmembrane region" description="Helical" evidence="5">
    <location>
        <begin position="166"/>
        <end position="184"/>
    </location>
</feature>
<dbReference type="EMBL" id="GEBQ01029692">
    <property type="protein sequence ID" value="JAT10285.1"/>
    <property type="molecule type" value="Transcribed_RNA"/>
</dbReference>
<feature type="transmembrane region" description="Helical" evidence="5">
    <location>
        <begin position="112"/>
        <end position="132"/>
    </location>
</feature>
<feature type="transmembrane region" description="Helical" evidence="5">
    <location>
        <begin position="445"/>
        <end position="464"/>
    </location>
</feature>
<organism evidence="7">
    <name type="scientific">Graphocephala atropunctata</name>
    <dbReference type="NCBI Taxonomy" id="36148"/>
    <lineage>
        <taxon>Eukaryota</taxon>
        <taxon>Metazoa</taxon>
        <taxon>Ecdysozoa</taxon>
        <taxon>Arthropoda</taxon>
        <taxon>Hexapoda</taxon>
        <taxon>Insecta</taxon>
        <taxon>Pterygota</taxon>
        <taxon>Neoptera</taxon>
        <taxon>Paraneoptera</taxon>
        <taxon>Hemiptera</taxon>
        <taxon>Auchenorrhyncha</taxon>
        <taxon>Membracoidea</taxon>
        <taxon>Cicadellidae</taxon>
        <taxon>Cicadellinae</taxon>
        <taxon>Cicadellini</taxon>
        <taxon>Graphocephala</taxon>
    </lineage>
</organism>
<keyword evidence="2 5" id="KW-0812">Transmembrane</keyword>
<proteinExistence type="predicted"/>